<keyword evidence="2" id="KW-1185">Reference proteome</keyword>
<reference evidence="1" key="2">
    <citation type="journal article" date="2024" name="Plant">
        <title>Genomic evolution and insights into agronomic trait innovations of Sesamum species.</title>
        <authorList>
            <person name="Miao H."/>
            <person name="Wang L."/>
            <person name="Qu L."/>
            <person name="Liu H."/>
            <person name="Sun Y."/>
            <person name="Le M."/>
            <person name="Wang Q."/>
            <person name="Wei S."/>
            <person name="Zheng Y."/>
            <person name="Lin W."/>
            <person name="Duan Y."/>
            <person name="Cao H."/>
            <person name="Xiong S."/>
            <person name="Wang X."/>
            <person name="Wei L."/>
            <person name="Li C."/>
            <person name="Ma Q."/>
            <person name="Ju M."/>
            <person name="Zhao R."/>
            <person name="Li G."/>
            <person name="Mu C."/>
            <person name="Tian Q."/>
            <person name="Mei H."/>
            <person name="Zhang T."/>
            <person name="Gao T."/>
            <person name="Zhang H."/>
        </authorList>
    </citation>
    <scope>NUCLEOTIDE SEQUENCE</scope>
    <source>
        <strain evidence="1">K16</strain>
    </source>
</reference>
<name>A0AAE2BTX6_9LAMI</name>
<reference evidence="1" key="1">
    <citation type="submission" date="2020-06" db="EMBL/GenBank/DDBJ databases">
        <authorList>
            <person name="Li T."/>
            <person name="Hu X."/>
            <person name="Zhang T."/>
            <person name="Song X."/>
            <person name="Zhang H."/>
            <person name="Dai N."/>
            <person name="Sheng W."/>
            <person name="Hou X."/>
            <person name="Wei L."/>
        </authorList>
    </citation>
    <scope>NUCLEOTIDE SEQUENCE</scope>
    <source>
        <strain evidence="1">K16</strain>
        <tissue evidence="1">Leaf</tissue>
    </source>
</reference>
<evidence type="ECO:0000313" key="1">
    <source>
        <dbReference type="EMBL" id="KAK4397460.1"/>
    </source>
</evidence>
<proteinExistence type="predicted"/>
<dbReference type="EMBL" id="JACGWL010000008">
    <property type="protein sequence ID" value="KAK4397460.1"/>
    <property type="molecule type" value="Genomic_DNA"/>
</dbReference>
<dbReference type="Proteomes" id="UP001289374">
    <property type="component" value="Unassembled WGS sequence"/>
</dbReference>
<comment type="caution">
    <text evidence="1">The sequence shown here is derived from an EMBL/GenBank/DDBJ whole genome shotgun (WGS) entry which is preliminary data.</text>
</comment>
<accession>A0AAE2BTX6</accession>
<dbReference type="AlphaFoldDB" id="A0AAE2BTX6"/>
<protein>
    <submittedName>
        <fullName evidence="1">Uncharacterized protein</fullName>
    </submittedName>
</protein>
<sequence>MKNYIQELAVVPGIAKPVVIFYDNNGAITQAKESTSHHRSEHILRRYHLLREMVVDKVVKPIELTHGKSSYGSLGGLIGMTGTSWL</sequence>
<organism evidence="1 2">
    <name type="scientific">Sesamum angolense</name>
    <dbReference type="NCBI Taxonomy" id="2727404"/>
    <lineage>
        <taxon>Eukaryota</taxon>
        <taxon>Viridiplantae</taxon>
        <taxon>Streptophyta</taxon>
        <taxon>Embryophyta</taxon>
        <taxon>Tracheophyta</taxon>
        <taxon>Spermatophyta</taxon>
        <taxon>Magnoliopsida</taxon>
        <taxon>eudicotyledons</taxon>
        <taxon>Gunneridae</taxon>
        <taxon>Pentapetalae</taxon>
        <taxon>asterids</taxon>
        <taxon>lamiids</taxon>
        <taxon>Lamiales</taxon>
        <taxon>Pedaliaceae</taxon>
        <taxon>Sesamum</taxon>
    </lineage>
</organism>
<evidence type="ECO:0000313" key="2">
    <source>
        <dbReference type="Proteomes" id="UP001289374"/>
    </source>
</evidence>
<gene>
    <name evidence="1" type="ORF">Sango_1582600</name>
</gene>